<evidence type="ECO:0000313" key="2">
    <source>
        <dbReference type="EMBL" id="CAD7696657.1"/>
    </source>
</evidence>
<protein>
    <submittedName>
        <fullName evidence="2">Uncharacterized protein</fullName>
    </submittedName>
</protein>
<keyword evidence="1" id="KW-0812">Transmembrane</keyword>
<gene>
    <name evidence="2" type="ORF">OSTQU699_LOCUS2018</name>
</gene>
<evidence type="ECO:0000313" key="3">
    <source>
        <dbReference type="Proteomes" id="UP000708148"/>
    </source>
</evidence>
<feature type="transmembrane region" description="Helical" evidence="1">
    <location>
        <begin position="86"/>
        <end position="107"/>
    </location>
</feature>
<feature type="transmembrane region" description="Helical" evidence="1">
    <location>
        <begin position="33"/>
        <end position="52"/>
    </location>
</feature>
<feature type="non-terminal residue" evidence="2">
    <location>
        <position position="1"/>
    </location>
</feature>
<sequence>RGRMALAEMHDVGGASRQLLPSEEGSACHLRLNNGWCLSLVAALTVLMAMFYDVCMEMSFAWAIVASIVVSCASTVHWVAHPNRPALHLLFVFSFFMSIAGITVILGKIEGWKPSTSCALGALTGGSLSAGVYTLARSASLSLCHAEAEPHMDQ</sequence>
<keyword evidence="1" id="KW-0472">Membrane</keyword>
<keyword evidence="3" id="KW-1185">Reference proteome</keyword>
<feature type="non-terminal residue" evidence="2">
    <location>
        <position position="154"/>
    </location>
</feature>
<dbReference type="AlphaFoldDB" id="A0A8S1ISV0"/>
<feature type="transmembrane region" description="Helical" evidence="1">
    <location>
        <begin position="59"/>
        <end position="80"/>
    </location>
</feature>
<keyword evidence="1" id="KW-1133">Transmembrane helix</keyword>
<name>A0A8S1ISV0_9CHLO</name>
<proteinExistence type="predicted"/>
<dbReference type="Proteomes" id="UP000708148">
    <property type="component" value="Unassembled WGS sequence"/>
</dbReference>
<evidence type="ECO:0000256" key="1">
    <source>
        <dbReference type="SAM" id="Phobius"/>
    </source>
</evidence>
<comment type="caution">
    <text evidence="2">The sequence shown here is derived from an EMBL/GenBank/DDBJ whole genome shotgun (WGS) entry which is preliminary data.</text>
</comment>
<organism evidence="2 3">
    <name type="scientific">Ostreobium quekettii</name>
    <dbReference type="NCBI Taxonomy" id="121088"/>
    <lineage>
        <taxon>Eukaryota</taxon>
        <taxon>Viridiplantae</taxon>
        <taxon>Chlorophyta</taxon>
        <taxon>core chlorophytes</taxon>
        <taxon>Ulvophyceae</taxon>
        <taxon>TCBD clade</taxon>
        <taxon>Bryopsidales</taxon>
        <taxon>Ostreobineae</taxon>
        <taxon>Ostreobiaceae</taxon>
        <taxon>Ostreobium</taxon>
    </lineage>
</organism>
<reference evidence="2" key="1">
    <citation type="submission" date="2020-12" db="EMBL/GenBank/DDBJ databases">
        <authorList>
            <person name="Iha C."/>
        </authorList>
    </citation>
    <scope>NUCLEOTIDE SEQUENCE</scope>
</reference>
<dbReference type="EMBL" id="CAJHUC010000523">
    <property type="protein sequence ID" value="CAD7696657.1"/>
    <property type="molecule type" value="Genomic_DNA"/>
</dbReference>
<accession>A0A8S1ISV0</accession>